<keyword evidence="3" id="KW-0809">Transit peptide</keyword>
<dbReference type="Gene3D" id="1.25.70.10">
    <property type="entry name" value="Transcription termination factor 3, mitochondrial"/>
    <property type="match status" value="1"/>
</dbReference>
<dbReference type="InterPro" id="IPR038538">
    <property type="entry name" value="MTERF_sf"/>
</dbReference>
<comment type="similarity">
    <text evidence="1">Belongs to the mTERF family.</text>
</comment>
<dbReference type="Gramene" id="KGN51931">
    <property type="protein sequence ID" value="KGN51931"/>
    <property type="gene ID" value="Csa_5G605740"/>
</dbReference>
<keyword evidence="2" id="KW-0805">Transcription regulation</keyword>
<dbReference type="PANTHER" id="PTHR13068">
    <property type="entry name" value="CGI-12 PROTEIN-RELATED"/>
    <property type="match status" value="1"/>
</dbReference>
<evidence type="ECO:0000313" key="4">
    <source>
        <dbReference type="EMBL" id="KGN51931.1"/>
    </source>
</evidence>
<dbReference type="GO" id="GO:0009507">
    <property type="term" value="C:chloroplast"/>
    <property type="evidence" value="ECO:0000318"/>
    <property type="project" value="GO_Central"/>
</dbReference>
<protein>
    <submittedName>
        <fullName evidence="4">Uncharacterized protein</fullName>
    </submittedName>
</protein>
<dbReference type="InterPro" id="IPR003690">
    <property type="entry name" value="MTERF"/>
</dbReference>
<sequence length="339" mass="38689">MLRATINHALRYFGPICSSSSLSSKKLGSLRMISRLPLPPSSFFFFFFPPSLAGSLKPLTNPSFRKPRFTLSLDTQFSDRFDSGLLFREKILYLENHLNVDSRKAFRENPHCRSATLSTLKSVEVCLSSMGLDRSAVSRVLDMHPKLLTSNPDYDIYPIFDFLLNEVEIPFPDIRKSIIRCPRILVSDLDHQLRPALKFLRDLGFVGLKAITCQTTLLLVSSVEHTLLPKIQYLESLGLSHEDVVNMVLRSPGLLTYSIQNNLVPKVSYFLGDMKGDLLELKRFPQYFSFNLERKIKLRHRSLVEHGLSLPLSKMLKASDGEFNAWLIEMRCSSLMADR</sequence>
<dbReference type="SMART" id="SM00733">
    <property type="entry name" value="Mterf"/>
    <property type="match status" value="6"/>
</dbReference>
<dbReference type="Proteomes" id="UP000029981">
    <property type="component" value="Chromosome 5"/>
</dbReference>
<dbReference type="GO" id="GO:0006353">
    <property type="term" value="P:DNA-templated transcription termination"/>
    <property type="evidence" value="ECO:0007669"/>
    <property type="project" value="UniProtKB-KW"/>
</dbReference>
<name>A0A0A0KW02_CUCSA</name>
<proteinExistence type="inferred from homology"/>
<keyword evidence="5" id="KW-1185">Reference proteome</keyword>
<evidence type="ECO:0000256" key="3">
    <source>
        <dbReference type="ARBA" id="ARBA00022946"/>
    </source>
</evidence>
<dbReference type="Pfam" id="PF02536">
    <property type="entry name" value="mTERF"/>
    <property type="match status" value="1"/>
</dbReference>
<evidence type="ECO:0000313" key="5">
    <source>
        <dbReference type="Proteomes" id="UP000029981"/>
    </source>
</evidence>
<reference evidence="4 5" key="1">
    <citation type="journal article" date="2009" name="Nat. Genet.">
        <title>The genome of the cucumber, Cucumis sativus L.</title>
        <authorList>
            <person name="Huang S."/>
            <person name="Li R."/>
            <person name="Zhang Z."/>
            <person name="Li L."/>
            <person name="Gu X."/>
            <person name="Fan W."/>
            <person name="Lucas W.J."/>
            <person name="Wang X."/>
            <person name="Xie B."/>
            <person name="Ni P."/>
            <person name="Ren Y."/>
            <person name="Zhu H."/>
            <person name="Li J."/>
            <person name="Lin K."/>
            <person name="Jin W."/>
            <person name="Fei Z."/>
            <person name="Li G."/>
            <person name="Staub J."/>
            <person name="Kilian A."/>
            <person name="van der Vossen E.A."/>
            <person name="Wu Y."/>
            <person name="Guo J."/>
            <person name="He J."/>
            <person name="Jia Z."/>
            <person name="Ren Y."/>
            <person name="Tian G."/>
            <person name="Lu Y."/>
            <person name="Ruan J."/>
            <person name="Qian W."/>
            <person name="Wang M."/>
            <person name="Huang Q."/>
            <person name="Li B."/>
            <person name="Xuan Z."/>
            <person name="Cao J."/>
            <person name="Asan"/>
            <person name="Wu Z."/>
            <person name="Zhang J."/>
            <person name="Cai Q."/>
            <person name="Bai Y."/>
            <person name="Zhao B."/>
            <person name="Han Y."/>
            <person name="Li Y."/>
            <person name="Li X."/>
            <person name="Wang S."/>
            <person name="Shi Q."/>
            <person name="Liu S."/>
            <person name="Cho W.K."/>
            <person name="Kim J.Y."/>
            <person name="Xu Y."/>
            <person name="Heller-Uszynska K."/>
            <person name="Miao H."/>
            <person name="Cheng Z."/>
            <person name="Zhang S."/>
            <person name="Wu J."/>
            <person name="Yang Y."/>
            <person name="Kang H."/>
            <person name="Li M."/>
            <person name="Liang H."/>
            <person name="Ren X."/>
            <person name="Shi Z."/>
            <person name="Wen M."/>
            <person name="Jian M."/>
            <person name="Yang H."/>
            <person name="Zhang G."/>
            <person name="Yang Z."/>
            <person name="Chen R."/>
            <person name="Liu S."/>
            <person name="Li J."/>
            <person name="Ma L."/>
            <person name="Liu H."/>
            <person name="Zhou Y."/>
            <person name="Zhao J."/>
            <person name="Fang X."/>
            <person name="Li G."/>
            <person name="Fang L."/>
            <person name="Li Y."/>
            <person name="Liu D."/>
            <person name="Zheng H."/>
            <person name="Zhang Y."/>
            <person name="Qin N."/>
            <person name="Li Z."/>
            <person name="Yang G."/>
            <person name="Yang S."/>
            <person name="Bolund L."/>
            <person name="Kristiansen K."/>
            <person name="Zheng H."/>
            <person name="Li S."/>
            <person name="Zhang X."/>
            <person name="Yang H."/>
            <person name="Wang J."/>
            <person name="Sun R."/>
            <person name="Zhang B."/>
            <person name="Jiang S."/>
            <person name="Wang J."/>
            <person name="Du Y."/>
            <person name="Li S."/>
        </authorList>
    </citation>
    <scope>NUCLEOTIDE SEQUENCE [LARGE SCALE GENOMIC DNA]</scope>
    <source>
        <strain evidence="5">cv. 9930</strain>
    </source>
</reference>
<dbReference type="AlphaFoldDB" id="A0A0A0KW02"/>
<dbReference type="PANTHER" id="PTHR13068:SF36">
    <property type="entry name" value="TRANSCRIPTION TERMINATION FACTOR MTEF1, CHLOROPLASTIC"/>
    <property type="match status" value="1"/>
</dbReference>
<dbReference type="GO" id="GO:0009658">
    <property type="term" value="P:chloroplast organization"/>
    <property type="evidence" value="ECO:0000318"/>
    <property type="project" value="GO_Central"/>
</dbReference>
<reference evidence="4 5" key="3">
    <citation type="journal article" date="2010" name="BMC Genomics">
        <title>Transcriptome sequencing and comparative analysis of cucumber flowers with different sex types.</title>
        <authorList>
            <person name="Guo S."/>
            <person name="Zheng Y."/>
            <person name="Joung J.G."/>
            <person name="Liu S."/>
            <person name="Zhang Z."/>
            <person name="Crasta O.R."/>
            <person name="Sobral B.W."/>
            <person name="Xu Y."/>
            <person name="Huang S."/>
            <person name="Fei Z."/>
        </authorList>
    </citation>
    <scope>NUCLEOTIDE SEQUENCE [LARGE SCALE GENOMIC DNA]</scope>
    <source>
        <strain evidence="5">cv. 9930</strain>
    </source>
</reference>
<evidence type="ECO:0000256" key="1">
    <source>
        <dbReference type="ARBA" id="ARBA00007692"/>
    </source>
</evidence>
<dbReference type="OMA" id="RFQLHYP"/>
<reference evidence="4 5" key="4">
    <citation type="journal article" date="2011" name="BMC Genomics">
        <title>RNA-Seq improves annotation of protein-coding genes in the cucumber genome.</title>
        <authorList>
            <person name="Li Z."/>
            <person name="Zhang Z."/>
            <person name="Yan P."/>
            <person name="Huang S."/>
            <person name="Fei Z."/>
            <person name="Lin K."/>
        </authorList>
    </citation>
    <scope>NUCLEOTIDE SEQUENCE [LARGE SCALE GENOMIC DNA]</scope>
    <source>
        <strain evidence="5">cv. 9930</strain>
    </source>
</reference>
<gene>
    <name evidence="4" type="ORF">Csa_5G605740</name>
</gene>
<keyword evidence="2" id="KW-0804">Transcription</keyword>
<keyword evidence="2" id="KW-0806">Transcription termination</keyword>
<dbReference type="eggNOG" id="KOG1267">
    <property type="taxonomic scope" value="Eukaryota"/>
</dbReference>
<reference evidence="4 5" key="2">
    <citation type="journal article" date="2009" name="PLoS ONE">
        <title>An integrated genetic and cytogenetic map of the cucumber genome.</title>
        <authorList>
            <person name="Ren Y."/>
            <person name="Zhang Z."/>
            <person name="Liu J."/>
            <person name="Staub J.E."/>
            <person name="Han Y."/>
            <person name="Cheng Z."/>
            <person name="Li X."/>
            <person name="Lu J."/>
            <person name="Miao H."/>
            <person name="Kang H."/>
            <person name="Xie B."/>
            <person name="Gu X."/>
            <person name="Wang X."/>
            <person name="Du Y."/>
            <person name="Jin W."/>
            <person name="Huang S."/>
        </authorList>
    </citation>
    <scope>NUCLEOTIDE SEQUENCE [LARGE SCALE GENOMIC DNA]</scope>
    <source>
        <strain evidence="5">cv. 9930</strain>
    </source>
</reference>
<evidence type="ECO:0000256" key="2">
    <source>
        <dbReference type="ARBA" id="ARBA00022472"/>
    </source>
</evidence>
<dbReference type="GO" id="GO:0003676">
    <property type="term" value="F:nucleic acid binding"/>
    <property type="evidence" value="ECO:0007669"/>
    <property type="project" value="InterPro"/>
</dbReference>
<dbReference type="EMBL" id="CM002926">
    <property type="protein sequence ID" value="KGN51931.1"/>
    <property type="molecule type" value="Genomic_DNA"/>
</dbReference>
<accession>A0A0A0KW02</accession>
<organism evidence="4 5">
    <name type="scientific">Cucumis sativus</name>
    <name type="common">Cucumber</name>
    <dbReference type="NCBI Taxonomy" id="3659"/>
    <lineage>
        <taxon>Eukaryota</taxon>
        <taxon>Viridiplantae</taxon>
        <taxon>Streptophyta</taxon>
        <taxon>Embryophyta</taxon>
        <taxon>Tracheophyta</taxon>
        <taxon>Spermatophyta</taxon>
        <taxon>Magnoliopsida</taxon>
        <taxon>eudicotyledons</taxon>
        <taxon>Gunneridae</taxon>
        <taxon>Pentapetalae</taxon>
        <taxon>rosids</taxon>
        <taxon>fabids</taxon>
        <taxon>Cucurbitales</taxon>
        <taxon>Cucurbitaceae</taxon>
        <taxon>Benincaseae</taxon>
        <taxon>Cucumis</taxon>
    </lineage>
</organism>